<proteinExistence type="predicted"/>
<feature type="coiled-coil region" evidence="1">
    <location>
        <begin position="42"/>
        <end position="69"/>
    </location>
</feature>
<evidence type="ECO:0000313" key="5">
    <source>
        <dbReference type="Proteomes" id="UP000276776"/>
    </source>
</evidence>
<reference evidence="6" key="1">
    <citation type="submission" date="2016-04" db="UniProtKB">
        <authorList>
            <consortium name="WormBaseParasite"/>
        </authorList>
    </citation>
    <scope>IDENTIFICATION</scope>
</reference>
<feature type="coiled-coil region" evidence="1">
    <location>
        <begin position="236"/>
        <end position="371"/>
    </location>
</feature>
<feature type="coiled-coil region" evidence="1">
    <location>
        <begin position="94"/>
        <end position="207"/>
    </location>
</feature>
<dbReference type="WBParaSite" id="TCLT_0000073001-mRNA-1">
    <property type="protein sequence ID" value="TCLT_0000073001-mRNA-1"/>
    <property type="gene ID" value="TCLT_0000073001"/>
</dbReference>
<accession>A0A158RAT4</accession>
<dbReference type="EMBL" id="UYYF01000062">
    <property type="protein sequence ID" value="VDM95812.1"/>
    <property type="molecule type" value="Genomic_DNA"/>
</dbReference>
<name>A0A158RAT4_THECL</name>
<evidence type="ECO:0000256" key="2">
    <source>
        <dbReference type="SAM" id="SignalP"/>
    </source>
</evidence>
<protein>
    <submittedName>
        <fullName evidence="6">Dynactin domain-containing protein</fullName>
    </submittedName>
</protein>
<dbReference type="STRING" id="103827.A0A158RAT4"/>
<dbReference type="OMA" id="TASFHCM"/>
<evidence type="ECO:0000313" key="6">
    <source>
        <dbReference type="WBParaSite" id="TCLT_0000073001-mRNA-1"/>
    </source>
</evidence>
<organism evidence="6">
    <name type="scientific">Thelazia callipaeda</name>
    <name type="common">Oriental eyeworm</name>
    <name type="synonym">Parasitic nematode</name>
    <dbReference type="NCBI Taxonomy" id="103827"/>
    <lineage>
        <taxon>Eukaryota</taxon>
        <taxon>Metazoa</taxon>
        <taxon>Ecdysozoa</taxon>
        <taxon>Nematoda</taxon>
        <taxon>Chromadorea</taxon>
        <taxon>Rhabditida</taxon>
        <taxon>Spirurina</taxon>
        <taxon>Spiruromorpha</taxon>
        <taxon>Thelazioidea</taxon>
        <taxon>Thelaziidae</taxon>
        <taxon>Thelazia</taxon>
    </lineage>
</organism>
<sequence>MQAFGFRIMLLTETFVCALLRGWLKKICDAVFDLSFLILYLMDQNKNDVELLRIENKDLVDKLHSLQQKRKNDYIKLTEYERDLAELKSLREFKIQLVENNTKLYRQLQKKEKELNAFAKLGQEKLAWLSEIEERLELVTVEKEMAEEKAELLQTELDIEKQHVQELEVELGVLRSKLDKAGTDLVQKQLEYQNEKLREAVVRLRDISGLLTEDKRKLVQRNETLSNESSALVKICEILKNNLAKAEQTIVMLNNQIEATAYSEQIIEMLTEKSVDLEKKISELEETVEDYEAIRTMDEEILESQKETEKELKKEIDVANNQISGLLIQMKMHGKEVDKYEEVITKFRRKIAELNEEIQEKQDEIFRLEEEVKMKEICNAMAEHSFHMTSISRTFAEIVHAEVCALELKYEIELSNYLRAFLPDNFAKHGGDADAVLLTVRLSRLPAKAQLLKKLLNHKYPLVPGGMRCEHVTQSHKAEQWAHCAKFMFLLSGLGGVVRKCESIVRQCSVERLLRLAQLQTEFAKEERIIDEYIDLLKSDKFDENTPTDGIDQAIRYFENILSVHLSSEWYDAKQMVLDTCVQFSEGLSWVKINTQRIIFFISAQVIRSSIVEYMEEILAWVVKSEQLCIRLKNFLSTEKGLVMTEELGSHLITWNETFRKVASVLDNVCSITHIQLSAVAEVGSLEESRILEAFLYSVEKEYGSLNGTDIKQNTFLARSSLMERANARKQDVLETEKLLWNLEKKENEIADLKLALRAKLVDIGNYKLRLEMAEKKIESMEKIDENEIQKLYHQNEALRDQLKKTKKEYDDTLETLQREVELCENDSVDLRNRAKTISKKVLLNAKERMRLLSGFLPITIASEICGPLTLLSTQSPEKNDLDALCKRAEGILEDLRFCQIPYVIDITQPKSKQDFDKGNYVSNIFHINERIADLKVDMYRFWNKYQQGEKLPSFFWTTSTVTSASMTFQSGKSATKLDHSKGVHSATYKNAFESLFGDLHAEQKRSHSTKIALCV</sequence>
<dbReference type="Pfam" id="PF12455">
    <property type="entry name" value="Dynactin"/>
    <property type="match status" value="1"/>
</dbReference>
<keyword evidence="5" id="KW-1185">Reference proteome</keyword>
<dbReference type="AlphaFoldDB" id="A0A158RAT4"/>
<feature type="chain" id="PRO_5043135939" evidence="2">
    <location>
        <begin position="19"/>
        <end position="1016"/>
    </location>
</feature>
<evidence type="ECO:0000313" key="4">
    <source>
        <dbReference type="EMBL" id="VDM95812.1"/>
    </source>
</evidence>
<feature type="domain" description="Dynein associated protein" evidence="3">
    <location>
        <begin position="357"/>
        <end position="632"/>
    </location>
</feature>
<evidence type="ECO:0000256" key="1">
    <source>
        <dbReference type="SAM" id="Coils"/>
    </source>
</evidence>
<dbReference type="Proteomes" id="UP000276776">
    <property type="component" value="Unassembled WGS sequence"/>
</dbReference>
<reference evidence="4 5" key="2">
    <citation type="submission" date="2018-11" db="EMBL/GenBank/DDBJ databases">
        <authorList>
            <consortium name="Pathogen Informatics"/>
        </authorList>
    </citation>
    <scope>NUCLEOTIDE SEQUENCE [LARGE SCALE GENOMIC DNA]</scope>
</reference>
<gene>
    <name evidence="4" type="ORF">TCLT_LOCUS731</name>
</gene>
<dbReference type="OrthoDB" id="2130750at2759"/>
<evidence type="ECO:0000259" key="3">
    <source>
        <dbReference type="Pfam" id="PF12455"/>
    </source>
</evidence>
<keyword evidence="2" id="KW-0732">Signal</keyword>
<feature type="signal peptide" evidence="2">
    <location>
        <begin position="1"/>
        <end position="18"/>
    </location>
</feature>
<feature type="coiled-coil region" evidence="1">
    <location>
        <begin position="736"/>
        <end position="834"/>
    </location>
</feature>
<keyword evidence="1" id="KW-0175">Coiled coil</keyword>
<dbReference type="InterPro" id="IPR022157">
    <property type="entry name" value="Dynactin"/>
</dbReference>